<name>E4UAV7_OCEP5</name>
<dbReference type="KEGG" id="opr:Ocepr_2294"/>
<proteinExistence type="predicted"/>
<organism evidence="1 2">
    <name type="scientific">Oceanithermus profundus (strain DSM 14977 / NBRC 100410 / VKM B-2274 / 506)</name>
    <dbReference type="NCBI Taxonomy" id="670487"/>
    <lineage>
        <taxon>Bacteria</taxon>
        <taxon>Thermotogati</taxon>
        <taxon>Deinococcota</taxon>
        <taxon>Deinococci</taxon>
        <taxon>Thermales</taxon>
        <taxon>Thermaceae</taxon>
        <taxon>Oceanithermus</taxon>
    </lineage>
</organism>
<dbReference type="RefSeq" id="WP_013449722.1">
    <property type="nucleotide sequence ID" value="NC_014753.1"/>
</dbReference>
<protein>
    <submittedName>
        <fullName evidence="1">3,2-trans-enoyl-CoA isomerase</fullName>
    </submittedName>
</protein>
<dbReference type="HOGENOM" id="CLU_2207328_0_0_0"/>
<reference evidence="1 2" key="2">
    <citation type="journal article" date="2011" name="Stand. Genomic Sci.">
        <title>Complete genome sequence of Oceanithermus profundus type strain (506).</title>
        <authorList>
            <person name="Pati A."/>
            <person name="Zhang X."/>
            <person name="Lapidus A."/>
            <person name="Nolan M."/>
            <person name="Lucas S."/>
            <person name="Del Rio T.G."/>
            <person name="Tice H."/>
            <person name="Cheng J.F."/>
            <person name="Tapia R."/>
            <person name="Han C."/>
            <person name="Goodwin L."/>
            <person name="Pitluck S."/>
            <person name="Liolios K."/>
            <person name="Pagani I."/>
            <person name="Ivanova N."/>
            <person name="Mavromatis K."/>
            <person name="Chen A."/>
            <person name="Palaniappan K."/>
            <person name="Hauser L."/>
            <person name="Jeffries C.D."/>
            <person name="Brambilla E.M."/>
            <person name="Rohl A."/>
            <person name="Mwirichia R."/>
            <person name="Rohde M."/>
            <person name="Tindall B.J."/>
            <person name="Sikorski J."/>
            <person name="Wirth R."/>
            <person name="Goker M."/>
            <person name="Woyke T."/>
            <person name="Detter J.C."/>
            <person name="Bristow J."/>
            <person name="Eisen J.A."/>
            <person name="Markowitz V."/>
            <person name="Hugenholtz P."/>
            <person name="Kyrpides N.C."/>
            <person name="Klenk H.P."/>
            <person name="Land M."/>
        </authorList>
    </citation>
    <scope>NUCLEOTIDE SEQUENCE [LARGE SCALE GENOMIC DNA]</scope>
    <source>
        <strain evidence="2">DSM 14977 / NBRC 100410 / VKM B-2274 / 506</strain>
        <plasmid evidence="2">Plasmid pOCEPR01</plasmid>
    </source>
</reference>
<dbReference type="Proteomes" id="UP000008722">
    <property type="component" value="Plasmid pOCEPR01"/>
</dbReference>
<keyword evidence="1" id="KW-0614">Plasmid</keyword>
<geneLocation type="plasmid" evidence="1 2">
    <name>pOCEPR01</name>
</geneLocation>
<dbReference type="AlphaFoldDB" id="E4UAV7"/>
<gene>
    <name evidence="1" type="ordered locus">Ocepr_2294</name>
</gene>
<keyword evidence="1" id="KW-0413">Isomerase</keyword>
<dbReference type="EMBL" id="CP002362">
    <property type="protein sequence ID" value="ADR37742.1"/>
    <property type="molecule type" value="Genomic_DNA"/>
</dbReference>
<evidence type="ECO:0000313" key="1">
    <source>
        <dbReference type="EMBL" id="ADR37742.1"/>
    </source>
</evidence>
<keyword evidence="2" id="KW-1185">Reference proteome</keyword>
<accession>E4UAV7</accession>
<evidence type="ECO:0000313" key="2">
    <source>
        <dbReference type="Proteomes" id="UP000008722"/>
    </source>
</evidence>
<dbReference type="GO" id="GO:0016853">
    <property type="term" value="F:isomerase activity"/>
    <property type="evidence" value="ECO:0007669"/>
    <property type="project" value="UniProtKB-KW"/>
</dbReference>
<sequence length="107" mass="11489">MLQPYPKTPAGRAGRAALFLLMAAADPGLLESRYFEGLFSEPKVARILARRVRANAALAELAVRHAGQLPEEVVQAARAALAAAPKRIPLFPELVREAHAAPEREAA</sequence>
<reference evidence="2" key="1">
    <citation type="submission" date="2010-11" db="EMBL/GenBank/DDBJ databases">
        <title>The complete sequence of plasmid of Oceanithermus profundus DSM 14977.</title>
        <authorList>
            <consortium name="US DOE Joint Genome Institute (JGI-PGF)"/>
            <person name="Lucas S."/>
            <person name="Copeland A."/>
            <person name="Lapidus A."/>
            <person name="Bruce D."/>
            <person name="Goodwin L."/>
            <person name="Pitluck S."/>
            <person name="Kyrpides N."/>
            <person name="Mavromatis K."/>
            <person name="Pagani I."/>
            <person name="Ivanova N."/>
            <person name="Zhang X."/>
            <person name="Brettin T."/>
            <person name="Detter J.C."/>
            <person name="Tapia R."/>
            <person name="Han C."/>
            <person name="Land M."/>
            <person name="Hauser L."/>
            <person name="Markowitz V."/>
            <person name="Cheng J.-F."/>
            <person name="Hugenholtz P."/>
            <person name="Woyke T."/>
            <person name="Wu D."/>
            <person name="Tindall B."/>
            <person name="Faehnrich R."/>
            <person name="Brambilla E."/>
            <person name="Klenk H.-P."/>
            <person name="Eisen J.A."/>
        </authorList>
    </citation>
    <scope>NUCLEOTIDE SEQUENCE [LARGE SCALE GENOMIC DNA]</scope>
    <source>
        <strain evidence="2">DSM 14977 / NBRC 100410 / VKM B-2274 / 506</strain>
        <plasmid evidence="2">Plasmid pOCEPR01</plasmid>
    </source>
</reference>